<keyword evidence="9" id="KW-0902">Two-component regulatory system</keyword>
<reference evidence="13 14" key="1">
    <citation type="journal article" date="2019" name="Int. J. Syst. Evol. Microbiol.">
        <title>The Global Catalogue of Microorganisms (GCM) 10K type strain sequencing project: providing services to taxonomists for standard genome sequencing and annotation.</title>
        <authorList>
            <consortium name="The Broad Institute Genomics Platform"/>
            <consortium name="The Broad Institute Genome Sequencing Center for Infectious Disease"/>
            <person name="Wu L."/>
            <person name="Ma J."/>
        </authorList>
    </citation>
    <scope>NUCLEOTIDE SEQUENCE [LARGE SCALE GENOMIC DNA]</scope>
    <source>
        <strain evidence="13 14">JCM 15628</strain>
    </source>
</reference>
<accession>A0ABN2SEJ0</accession>
<keyword evidence="4 11" id="KW-0812">Transmembrane</keyword>
<evidence type="ECO:0000256" key="6">
    <source>
        <dbReference type="ARBA" id="ARBA00022777"/>
    </source>
</evidence>
<evidence type="ECO:0000259" key="12">
    <source>
        <dbReference type="Pfam" id="PF13493"/>
    </source>
</evidence>
<keyword evidence="10 11" id="KW-0472">Membrane</keyword>
<comment type="subcellular location">
    <subcellularLocation>
        <location evidence="1">Membrane</location>
        <topology evidence="1">Multi-pass membrane protein</topology>
    </subcellularLocation>
</comment>
<evidence type="ECO:0000256" key="3">
    <source>
        <dbReference type="ARBA" id="ARBA00022679"/>
    </source>
</evidence>
<evidence type="ECO:0000256" key="10">
    <source>
        <dbReference type="ARBA" id="ARBA00023136"/>
    </source>
</evidence>
<keyword evidence="5" id="KW-0547">Nucleotide-binding</keyword>
<dbReference type="InterPro" id="IPR038318">
    <property type="entry name" value="KdpD_sf"/>
</dbReference>
<evidence type="ECO:0000313" key="13">
    <source>
        <dbReference type="EMBL" id="GAA1985164.1"/>
    </source>
</evidence>
<feature type="transmembrane region" description="Helical" evidence="11">
    <location>
        <begin position="92"/>
        <end position="110"/>
    </location>
</feature>
<evidence type="ECO:0000256" key="5">
    <source>
        <dbReference type="ARBA" id="ARBA00022741"/>
    </source>
</evidence>
<proteinExistence type="predicted"/>
<feature type="transmembrane region" description="Helical" evidence="11">
    <location>
        <begin position="37"/>
        <end position="54"/>
    </location>
</feature>
<dbReference type="Pfam" id="PF13493">
    <property type="entry name" value="DUF4118"/>
    <property type="match status" value="1"/>
</dbReference>
<evidence type="ECO:0000256" key="4">
    <source>
        <dbReference type="ARBA" id="ARBA00022692"/>
    </source>
</evidence>
<keyword evidence="8 11" id="KW-1133">Transmembrane helix</keyword>
<evidence type="ECO:0000256" key="7">
    <source>
        <dbReference type="ARBA" id="ARBA00022840"/>
    </source>
</evidence>
<evidence type="ECO:0000256" key="8">
    <source>
        <dbReference type="ARBA" id="ARBA00022989"/>
    </source>
</evidence>
<name>A0ABN2SEJ0_9MICO</name>
<organism evidence="13 14">
    <name type="scientific">Terrabacter lapilli</name>
    <dbReference type="NCBI Taxonomy" id="436231"/>
    <lineage>
        <taxon>Bacteria</taxon>
        <taxon>Bacillati</taxon>
        <taxon>Actinomycetota</taxon>
        <taxon>Actinomycetes</taxon>
        <taxon>Micrococcales</taxon>
        <taxon>Intrasporangiaceae</taxon>
        <taxon>Terrabacter</taxon>
    </lineage>
</organism>
<gene>
    <name evidence="13" type="ORF">GCM10009817_28270</name>
</gene>
<evidence type="ECO:0000256" key="9">
    <source>
        <dbReference type="ARBA" id="ARBA00023012"/>
    </source>
</evidence>
<feature type="transmembrane region" description="Helical" evidence="11">
    <location>
        <begin position="61"/>
        <end position="80"/>
    </location>
</feature>
<feature type="transmembrane region" description="Helical" evidence="11">
    <location>
        <begin position="12"/>
        <end position="31"/>
    </location>
</feature>
<dbReference type="InterPro" id="IPR025201">
    <property type="entry name" value="KdpD_TM"/>
</dbReference>
<evidence type="ECO:0000256" key="11">
    <source>
        <dbReference type="SAM" id="Phobius"/>
    </source>
</evidence>
<keyword evidence="2" id="KW-0597">Phosphoprotein</keyword>
<feature type="domain" description="Sensor protein KdpD transmembrane" evidence="12">
    <location>
        <begin position="15"/>
        <end position="120"/>
    </location>
</feature>
<comment type="caution">
    <text evidence="13">The sequence shown here is derived from an EMBL/GenBank/DDBJ whole genome shotgun (WGS) entry which is preliminary data.</text>
</comment>
<evidence type="ECO:0000313" key="14">
    <source>
        <dbReference type="Proteomes" id="UP001500013"/>
    </source>
</evidence>
<keyword evidence="7" id="KW-0067">ATP-binding</keyword>
<keyword evidence="3" id="KW-0808">Transferase</keyword>
<dbReference type="Gene3D" id="1.20.120.620">
    <property type="entry name" value="Backbone structure of the membrane domain of e. Coli histidine kinase receptor kdpd"/>
    <property type="match status" value="1"/>
</dbReference>
<evidence type="ECO:0000256" key="1">
    <source>
        <dbReference type="ARBA" id="ARBA00004141"/>
    </source>
</evidence>
<dbReference type="Proteomes" id="UP001500013">
    <property type="component" value="Unassembled WGS sequence"/>
</dbReference>
<evidence type="ECO:0000256" key="2">
    <source>
        <dbReference type="ARBA" id="ARBA00022553"/>
    </source>
</evidence>
<keyword evidence="6" id="KW-0418">Kinase</keyword>
<protein>
    <recommendedName>
        <fullName evidence="12">Sensor protein KdpD transmembrane domain-containing protein</fullName>
    </recommendedName>
</protein>
<keyword evidence="14" id="KW-1185">Reference proteome</keyword>
<dbReference type="EMBL" id="BAAAPU010000008">
    <property type="protein sequence ID" value="GAA1985164.1"/>
    <property type="molecule type" value="Genomic_DNA"/>
</dbReference>
<dbReference type="RefSeq" id="WP_344063751.1">
    <property type="nucleotide sequence ID" value="NZ_BAAAPU010000008.1"/>
</dbReference>
<sequence>MRHSWITEHRVAVRWLAVLLPVVVGAALVLVRDSMSPAAAAMVLVLAVVAAAATGDRVAGIGAAVAATLSFDFFLTVPYYTLAITYRDDIQLAVTLVLVGLAVTEVAIWGRRQQAAALRRDGYLQGLAHLLDLPPEADEQERGRVIGAAVNQVLGADRTEWVPGPPDADEAVVHADGEVRAGGAVLDVARAGLPTESYTAIPVRVADRAVGHFRVVTSTRVVHPSAEQLRVAMLLADRMGALSSAA</sequence>